<sequence>MKKGTQVILNVNSCIGDLIFSKLSDENWKLNDNPIGMVGTIYQIGNKKMNSLPVLVMWANGLTNSYEYKNLIEL</sequence>
<organism evidence="2">
    <name type="scientific">uncultured Caudovirales phage</name>
    <dbReference type="NCBI Taxonomy" id="2100421"/>
    <lineage>
        <taxon>Viruses</taxon>
        <taxon>Duplodnaviria</taxon>
        <taxon>Heunggongvirae</taxon>
        <taxon>Uroviricota</taxon>
        <taxon>Caudoviricetes</taxon>
        <taxon>Peduoviridae</taxon>
        <taxon>Maltschvirus</taxon>
        <taxon>Maltschvirus maltsch</taxon>
    </lineage>
</organism>
<proteinExistence type="predicted"/>
<accession>A0A6J5Q551</accession>
<dbReference type="GO" id="GO:0046872">
    <property type="term" value="F:metal ion binding"/>
    <property type="evidence" value="ECO:0007669"/>
    <property type="project" value="InterPro"/>
</dbReference>
<gene>
    <name evidence="2" type="ORF">UFOVP1027_45</name>
    <name evidence="3" type="ORF">UFOVP1182_11</name>
    <name evidence="4" type="ORF">UFOVP1632_27</name>
    <name evidence="1" type="ORF">UFOVP530_45</name>
</gene>
<dbReference type="EMBL" id="LR796974">
    <property type="protein sequence ID" value="CAB4179193.1"/>
    <property type="molecule type" value="Genomic_DNA"/>
</dbReference>
<dbReference type="EMBL" id="LR797498">
    <property type="protein sequence ID" value="CAB4220522.1"/>
    <property type="molecule type" value="Genomic_DNA"/>
</dbReference>
<reference evidence="2" key="1">
    <citation type="submission" date="2020-05" db="EMBL/GenBank/DDBJ databases">
        <authorList>
            <person name="Chiriac C."/>
            <person name="Salcher M."/>
            <person name="Ghai R."/>
            <person name="Kavagutti S V."/>
        </authorList>
    </citation>
    <scope>NUCLEOTIDE SEQUENCE</scope>
</reference>
<dbReference type="EMBL" id="LR797121">
    <property type="protein sequence ID" value="CAB4188227.1"/>
    <property type="molecule type" value="Genomic_DNA"/>
</dbReference>
<evidence type="ECO:0000313" key="2">
    <source>
        <dbReference type="EMBL" id="CAB4179193.1"/>
    </source>
</evidence>
<dbReference type="SUPFAM" id="SSF159034">
    <property type="entry name" value="Mib/herc2 domain-like"/>
    <property type="match status" value="1"/>
</dbReference>
<dbReference type="EMBL" id="LR796504">
    <property type="protein sequence ID" value="CAB4148972.1"/>
    <property type="molecule type" value="Genomic_DNA"/>
</dbReference>
<dbReference type="InterPro" id="IPR037252">
    <property type="entry name" value="Mib_Herc2_sf"/>
</dbReference>
<evidence type="ECO:0000313" key="1">
    <source>
        <dbReference type="EMBL" id="CAB4148972.1"/>
    </source>
</evidence>
<name>A0A6J5Q551_9CAUD</name>
<evidence type="ECO:0000313" key="3">
    <source>
        <dbReference type="EMBL" id="CAB4188227.1"/>
    </source>
</evidence>
<protein>
    <submittedName>
        <fullName evidence="2">Uncharacterized protein</fullName>
    </submittedName>
</protein>
<dbReference type="GO" id="GO:0004842">
    <property type="term" value="F:ubiquitin-protein transferase activity"/>
    <property type="evidence" value="ECO:0007669"/>
    <property type="project" value="InterPro"/>
</dbReference>
<evidence type="ECO:0000313" key="4">
    <source>
        <dbReference type="EMBL" id="CAB4220522.1"/>
    </source>
</evidence>